<evidence type="ECO:0000313" key="5">
    <source>
        <dbReference type="Proteomes" id="UP000515377"/>
    </source>
</evidence>
<dbReference type="RefSeq" id="WP_099233789.1">
    <property type="nucleotide sequence ID" value="NZ_CP033230.1"/>
</dbReference>
<feature type="chain" id="PRO_5039996662" description="Efflux transporter periplasmic adaptor subunit" evidence="1">
    <location>
        <begin position="25"/>
        <end position="89"/>
    </location>
</feature>
<protein>
    <recommendedName>
        <fullName evidence="6">Efflux transporter periplasmic adaptor subunit</fullName>
    </recommendedName>
</protein>
<reference evidence="2 4" key="1">
    <citation type="submission" date="2018-10" db="EMBL/GenBank/DDBJ databases">
        <title>Characterization and genome analysis of a novel bacterium Sphingobium yanoikuyae SJTF8 capable of degrading PAHs.</title>
        <authorList>
            <person name="Yin C."/>
            <person name="Xiong W."/>
            <person name="Liang R."/>
        </authorList>
    </citation>
    <scope>NUCLEOTIDE SEQUENCE [LARGE SCALE GENOMIC DNA]</scope>
    <source>
        <strain evidence="2 4">SJTF8</strain>
    </source>
</reference>
<accession>A0A3G2UTI0</accession>
<evidence type="ECO:0000313" key="2">
    <source>
        <dbReference type="EMBL" id="AYO77272.1"/>
    </source>
</evidence>
<keyword evidence="1" id="KW-0732">Signal</keyword>
<feature type="signal peptide" evidence="1">
    <location>
        <begin position="1"/>
        <end position="24"/>
    </location>
</feature>
<dbReference type="AlphaFoldDB" id="A0A3G2UTI0"/>
<name>A0A3G2UTI0_SPHYA</name>
<evidence type="ECO:0000313" key="4">
    <source>
        <dbReference type="Proteomes" id="UP000280708"/>
    </source>
</evidence>
<evidence type="ECO:0000313" key="3">
    <source>
        <dbReference type="EMBL" id="QNG48544.1"/>
    </source>
</evidence>
<dbReference type="EMBL" id="CP033230">
    <property type="protein sequence ID" value="AYO77272.1"/>
    <property type="molecule type" value="Genomic_DNA"/>
</dbReference>
<dbReference type="Proteomes" id="UP000280708">
    <property type="component" value="Chromosome"/>
</dbReference>
<dbReference type="EMBL" id="CP060122">
    <property type="protein sequence ID" value="QNG48544.1"/>
    <property type="molecule type" value="Genomic_DNA"/>
</dbReference>
<organism evidence="2 4">
    <name type="scientific">Sphingobium yanoikuyae</name>
    <name type="common">Sphingomonas yanoikuyae</name>
    <dbReference type="NCBI Taxonomy" id="13690"/>
    <lineage>
        <taxon>Bacteria</taxon>
        <taxon>Pseudomonadati</taxon>
        <taxon>Pseudomonadota</taxon>
        <taxon>Alphaproteobacteria</taxon>
        <taxon>Sphingomonadales</taxon>
        <taxon>Sphingomonadaceae</taxon>
        <taxon>Sphingobium</taxon>
    </lineage>
</organism>
<gene>
    <name evidence="2" type="ORF">EBF16_10460</name>
    <name evidence="3" type="ORF">H3V42_14060</name>
</gene>
<evidence type="ECO:0000256" key="1">
    <source>
        <dbReference type="SAM" id="SignalP"/>
    </source>
</evidence>
<evidence type="ECO:0008006" key="6">
    <source>
        <dbReference type="Google" id="ProtNLM"/>
    </source>
</evidence>
<sequence length="89" mass="9252">MSASRLAIVAGLLTLALPPGNALAARKGRPIEPPQAPLKLEIAQIGADFFIGRPRTMKPAEVTVDVGSTVKIDQRLLLGESHTNAGAGQ</sequence>
<dbReference type="Proteomes" id="UP000515377">
    <property type="component" value="Chromosome"/>
</dbReference>
<reference evidence="3 5" key="2">
    <citation type="submission" date="2020-07" db="EMBL/GenBank/DDBJ databases">
        <title>Whole genome sequence of Sphingobium yanoikuyae A3.</title>
        <authorList>
            <person name="Han S.-S."/>
        </authorList>
    </citation>
    <scope>NUCLEOTIDE SEQUENCE [LARGE SCALE GENOMIC DNA]</scope>
    <source>
        <strain evidence="3 5">A3</strain>
    </source>
</reference>
<proteinExistence type="predicted"/>